<accession>A0A8T1XGV4</accession>
<feature type="domain" description="Arabidopsis retrotransposon Orf1 C-terminal" evidence="3">
    <location>
        <begin position="156"/>
        <end position="304"/>
    </location>
</feature>
<keyword evidence="2" id="KW-1133">Transmembrane helix</keyword>
<organism evidence="4 5">
    <name type="scientific">Arabidopsis suecica</name>
    <name type="common">Swedish thale-cress</name>
    <name type="synonym">Cardaminopsis suecica</name>
    <dbReference type="NCBI Taxonomy" id="45249"/>
    <lineage>
        <taxon>Eukaryota</taxon>
        <taxon>Viridiplantae</taxon>
        <taxon>Streptophyta</taxon>
        <taxon>Embryophyta</taxon>
        <taxon>Tracheophyta</taxon>
        <taxon>Spermatophyta</taxon>
        <taxon>Magnoliopsida</taxon>
        <taxon>eudicotyledons</taxon>
        <taxon>Gunneridae</taxon>
        <taxon>Pentapetalae</taxon>
        <taxon>rosids</taxon>
        <taxon>malvids</taxon>
        <taxon>Brassicales</taxon>
        <taxon>Brassicaceae</taxon>
        <taxon>Camelineae</taxon>
        <taxon>Arabidopsis</taxon>
    </lineage>
</organism>
<comment type="caution">
    <text evidence="4">The sequence shown here is derived from an EMBL/GenBank/DDBJ whole genome shotgun (WGS) entry which is preliminary data.</text>
</comment>
<dbReference type="Proteomes" id="UP000694251">
    <property type="component" value="Unassembled WGS sequence"/>
</dbReference>
<name>A0A8T1XGV4_ARASU</name>
<dbReference type="OrthoDB" id="1106951at2759"/>
<protein>
    <recommendedName>
        <fullName evidence="3">Arabidopsis retrotransposon Orf1 C-terminal domain-containing protein</fullName>
    </recommendedName>
</protein>
<sequence length="786" mass="88553">MCPKGVKPSKGKDGQERARMGKDGKSWVYRGEVCPMGSGTDMSWTPHSWFLAAHVTNLGAKLAGHVAAGGAVWPTLSAHSCQGSGTELSPHQRGIQHPLRMQQLEDSLNKHPWGRAEENKQVSRLITANEAKRRNDARRRNFQLSCQKHSIPKVEGWAKGLKKPGKMVVGGVVTPILRACNVPLHSKSIPPRWIDMQHLINSKSFWSQQKNDLYKYRFDHPEVGQYIFLLPNPASTSIRDGSNIEFCPPVENLYASGDDVVPMEGVNDDEDPIGHSDNEAEPMDESYATQQFYFEEREAEEQSTRPVYSIQGAIAEAADSTRPTTQSSTRPVTRSRATYSTRLVDRSKRLRILLIPHSTRQLSIRIGEEQSTTRPIDHSEHGGRGADFAALSLLDPQDRASIQTASSLLSSSESKKVLSDIRSNCRQAAASACRRFQIFITPNHRLFGLVLFENINCSNSKFDHLMMQPIVDHLEVFLIVAYLVMYPIVGHLVLFPIAEYLMVNSIAKHLLENFIVEHLMVNPIVVHLMVNPIVVHLVVYFGRFWSSNRGETKQRVMMLNHTFSQSTRSQPRSPARANHSNTTPEKLAAQFYSIAKPEESPILHHSTTRRPICSFYTQPDKLRTKKRREAKATTRSHSIAGQAAIYCMHTRSQENQNILFNDNIDRIARPLREQTDTDTMADIVDEQEQLTNIGAGDFPHNHNQRHGTGPPLVQNNNFEIKSCLIAMVQGNKYHGLPIEDSLDHVDEFGRLYGLNKINGVNEDGFKLRLFPFSLGDKAHIWEKTLP</sequence>
<evidence type="ECO:0000259" key="3">
    <source>
        <dbReference type="Pfam" id="PF03078"/>
    </source>
</evidence>
<dbReference type="Pfam" id="PF03078">
    <property type="entry name" value="ATHILA"/>
    <property type="match status" value="1"/>
</dbReference>
<dbReference type="InterPro" id="IPR004312">
    <property type="entry name" value="ATHILA_Orf1_C"/>
</dbReference>
<evidence type="ECO:0000256" key="2">
    <source>
        <dbReference type="SAM" id="Phobius"/>
    </source>
</evidence>
<feature type="region of interest" description="Disordered" evidence="1">
    <location>
        <begin position="1"/>
        <end position="23"/>
    </location>
</feature>
<proteinExistence type="predicted"/>
<feature type="compositionally biased region" description="Basic and acidic residues" evidence="1">
    <location>
        <begin position="10"/>
        <end position="23"/>
    </location>
</feature>
<keyword evidence="2" id="KW-0472">Membrane</keyword>
<dbReference type="AlphaFoldDB" id="A0A8T1XGV4"/>
<evidence type="ECO:0000313" key="4">
    <source>
        <dbReference type="EMBL" id="KAG7530388.1"/>
    </source>
</evidence>
<keyword evidence="2" id="KW-0812">Transmembrane</keyword>
<keyword evidence="5" id="KW-1185">Reference proteome</keyword>
<feature type="region of interest" description="Disordered" evidence="1">
    <location>
        <begin position="563"/>
        <end position="582"/>
    </location>
</feature>
<dbReference type="EMBL" id="JAEFBJ010000097">
    <property type="protein sequence ID" value="KAG7530388.1"/>
    <property type="molecule type" value="Genomic_DNA"/>
</dbReference>
<feature type="transmembrane region" description="Helical" evidence="2">
    <location>
        <begin position="524"/>
        <end position="545"/>
    </location>
</feature>
<reference evidence="4 5" key="1">
    <citation type="submission" date="2020-12" db="EMBL/GenBank/DDBJ databases">
        <title>Concerted genomic and epigenomic changes stabilize Arabidopsis allopolyploids.</title>
        <authorList>
            <person name="Chen Z."/>
        </authorList>
    </citation>
    <scope>NUCLEOTIDE SEQUENCE [LARGE SCALE GENOMIC DNA]</scope>
    <source>
        <strain evidence="4">As9502</strain>
        <tissue evidence="4">Leaf</tissue>
    </source>
</reference>
<gene>
    <name evidence="4" type="ORF">ISN44_Un97g000070</name>
</gene>
<feature type="transmembrane region" description="Helical" evidence="2">
    <location>
        <begin position="476"/>
        <end position="498"/>
    </location>
</feature>
<evidence type="ECO:0000256" key="1">
    <source>
        <dbReference type="SAM" id="MobiDB-lite"/>
    </source>
</evidence>
<evidence type="ECO:0000313" key="5">
    <source>
        <dbReference type="Proteomes" id="UP000694251"/>
    </source>
</evidence>